<sequence length="94" mass="10675">MTELSIKIKIGNREYPMKVAASEEATIREAGKKINEKLKSFQDQFGIDDKQDLLAMVAIDSFVEKLRAMELRQTTDEVAMDQISKLNRLVSAEL</sequence>
<accession>A0A1W2GKA9</accession>
<dbReference type="Proteomes" id="UP000192472">
    <property type="component" value="Unassembled WGS sequence"/>
</dbReference>
<dbReference type="InterPro" id="IPR007838">
    <property type="entry name" value="Cell_div_ZapA-like"/>
</dbReference>
<protein>
    <submittedName>
        <fullName evidence="1">Cell division protein ZapA</fullName>
    </submittedName>
</protein>
<dbReference type="RefSeq" id="WP_084373781.1">
    <property type="nucleotide sequence ID" value="NZ_FWYF01000003.1"/>
</dbReference>
<dbReference type="GO" id="GO:0051301">
    <property type="term" value="P:cell division"/>
    <property type="evidence" value="ECO:0007669"/>
    <property type="project" value="UniProtKB-KW"/>
</dbReference>
<dbReference type="Pfam" id="PF05164">
    <property type="entry name" value="ZapA"/>
    <property type="match status" value="1"/>
</dbReference>
<dbReference type="InterPro" id="IPR036192">
    <property type="entry name" value="Cell_div_ZapA-like_sf"/>
</dbReference>
<dbReference type="AlphaFoldDB" id="A0A1W2GKA9"/>
<dbReference type="OrthoDB" id="1495773at2"/>
<reference evidence="1 2" key="1">
    <citation type="submission" date="2017-04" db="EMBL/GenBank/DDBJ databases">
        <authorList>
            <person name="Afonso C.L."/>
            <person name="Miller P.J."/>
            <person name="Scott M.A."/>
            <person name="Spackman E."/>
            <person name="Goraichik I."/>
            <person name="Dimitrov K.M."/>
            <person name="Suarez D.L."/>
            <person name="Swayne D.E."/>
        </authorList>
    </citation>
    <scope>NUCLEOTIDE SEQUENCE [LARGE SCALE GENOMIC DNA]</scope>
    <source>
        <strain evidence="1 2">DSM 26133</strain>
    </source>
</reference>
<proteinExistence type="predicted"/>
<keyword evidence="1" id="KW-0132">Cell division</keyword>
<dbReference type="SUPFAM" id="SSF102829">
    <property type="entry name" value="Cell division protein ZapA-like"/>
    <property type="match status" value="1"/>
</dbReference>
<keyword evidence="1" id="KW-0131">Cell cycle</keyword>
<name>A0A1W2GKA9_REIFA</name>
<organism evidence="1 2">
    <name type="scientific">Reichenbachiella faecimaris</name>
    <dbReference type="NCBI Taxonomy" id="692418"/>
    <lineage>
        <taxon>Bacteria</taxon>
        <taxon>Pseudomonadati</taxon>
        <taxon>Bacteroidota</taxon>
        <taxon>Cytophagia</taxon>
        <taxon>Cytophagales</taxon>
        <taxon>Reichenbachiellaceae</taxon>
        <taxon>Reichenbachiella</taxon>
    </lineage>
</organism>
<dbReference type="EMBL" id="FWYF01000003">
    <property type="protein sequence ID" value="SMD36922.1"/>
    <property type="molecule type" value="Genomic_DNA"/>
</dbReference>
<dbReference type="STRING" id="692418.SAMN04488029_3145"/>
<keyword evidence="2" id="KW-1185">Reference proteome</keyword>
<evidence type="ECO:0000313" key="1">
    <source>
        <dbReference type="EMBL" id="SMD36922.1"/>
    </source>
</evidence>
<gene>
    <name evidence="1" type="ORF">SAMN04488029_3145</name>
</gene>
<evidence type="ECO:0000313" key="2">
    <source>
        <dbReference type="Proteomes" id="UP000192472"/>
    </source>
</evidence>